<keyword evidence="2" id="KW-1185">Reference proteome</keyword>
<comment type="caution">
    <text evidence="1">The sequence shown here is derived from an EMBL/GenBank/DDBJ whole genome shotgun (WGS) entry which is preliminary data.</text>
</comment>
<dbReference type="InterPro" id="IPR019270">
    <property type="entry name" value="DUF2283"/>
</dbReference>
<dbReference type="EMBL" id="JTHE03000091">
    <property type="protein sequence ID" value="MCM1984299.1"/>
    <property type="molecule type" value="Genomic_DNA"/>
</dbReference>
<dbReference type="Proteomes" id="UP000031561">
    <property type="component" value="Unassembled WGS sequence"/>
</dbReference>
<dbReference type="PANTHER" id="PTHR37029">
    <property type="entry name" value="SSR1768 PROTEIN"/>
    <property type="match status" value="1"/>
</dbReference>
<reference evidence="1 2" key="1">
    <citation type="journal article" date="2015" name="Genome Announc.">
        <title>Draft Genome Sequence of Filamentous Marine Cyanobacterium Lyngbya confervoides Strain BDU141951.</title>
        <authorList>
            <person name="Chandrababunaidu M.M."/>
            <person name="Sen D."/>
            <person name="Tripathy S."/>
        </authorList>
    </citation>
    <scope>NUCLEOTIDE SEQUENCE [LARGE SCALE GENOMIC DNA]</scope>
    <source>
        <strain evidence="1 2">BDU141951</strain>
    </source>
</reference>
<dbReference type="AlphaFoldDB" id="A0ABD4T6W1"/>
<sequence length="77" mass="8768">MKVLYDPDRDILQISFRSASIEETAQITPGFILDYDEDGRIIGLEITNASQKVDAPHSILYQLNRANDNKPLPHTRK</sequence>
<gene>
    <name evidence="1" type="ORF">QQ91_0015865</name>
</gene>
<accession>A0ABD4T6W1</accession>
<dbReference type="PANTHER" id="PTHR37029:SF1">
    <property type="entry name" value="SSR1768 PROTEIN"/>
    <property type="match status" value="1"/>
</dbReference>
<dbReference type="RefSeq" id="WP_166276064.1">
    <property type="nucleotide sequence ID" value="NZ_JTHE03000091.1"/>
</dbReference>
<name>A0ABD4T6W1_9CYAN</name>
<dbReference type="Pfam" id="PF10049">
    <property type="entry name" value="DUF2283"/>
    <property type="match status" value="1"/>
</dbReference>
<organism evidence="1 2">
    <name type="scientific">Lyngbya confervoides BDU141951</name>
    <dbReference type="NCBI Taxonomy" id="1574623"/>
    <lineage>
        <taxon>Bacteria</taxon>
        <taxon>Bacillati</taxon>
        <taxon>Cyanobacteriota</taxon>
        <taxon>Cyanophyceae</taxon>
        <taxon>Oscillatoriophycideae</taxon>
        <taxon>Oscillatoriales</taxon>
        <taxon>Microcoleaceae</taxon>
        <taxon>Lyngbya</taxon>
    </lineage>
</organism>
<proteinExistence type="predicted"/>
<protein>
    <submittedName>
        <fullName evidence="1">DUF2283 domain-containing protein</fullName>
    </submittedName>
</protein>
<evidence type="ECO:0000313" key="1">
    <source>
        <dbReference type="EMBL" id="MCM1984299.1"/>
    </source>
</evidence>
<evidence type="ECO:0000313" key="2">
    <source>
        <dbReference type="Proteomes" id="UP000031561"/>
    </source>
</evidence>